<dbReference type="Gene3D" id="3.20.20.150">
    <property type="entry name" value="Divalent-metal-dependent TIM barrel enzymes"/>
    <property type="match status" value="1"/>
</dbReference>
<evidence type="ECO:0008006" key="3">
    <source>
        <dbReference type="Google" id="ProtNLM"/>
    </source>
</evidence>
<accession>A0A1G1XUH0</accession>
<dbReference type="STRING" id="1797532.A2729_02675"/>
<dbReference type="AlphaFoldDB" id="A0A1G1XUH0"/>
<dbReference type="EMBL" id="MHIB01000048">
    <property type="protein sequence ID" value="OGY42937.1"/>
    <property type="molecule type" value="Genomic_DNA"/>
</dbReference>
<evidence type="ECO:0000313" key="2">
    <source>
        <dbReference type="Proteomes" id="UP000178930"/>
    </source>
</evidence>
<organism evidence="1 2">
    <name type="scientific">Candidatus Buchananbacteria bacterium RIFCSPHIGHO2_01_FULL_39_14</name>
    <dbReference type="NCBI Taxonomy" id="1797532"/>
    <lineage>
        <taxon>Bacteria</taxon>
        <taxon>Candidatus Buchananiibacteriota</taxon>
    </lineage>
</organism>
<evidence type="ECO:0000313" key="1">
    <source>
        <dbReference type="EMBL" id="OGY42937.1"/>
    </source>
</evidence>
<proteinExistence type="predicted"/>
<dbReference type="Proteomes" id="UP000178930">
    <property type="component" value="Unassembled WGS sequence"/>
</dbReference>
<gene>
    <name evidence="1" type="ORF">A2729_02675</name>
</gene>
<protein>
    <recommendedName>
        <fullName evidence="3">Xylose isomerase-like TIM barrel domain-containing protein</fullName>
    </recommendedName>
</protein>
<comment type="caution">
    <text evidence="1">The sequence shown here is derived from an EMBL/GenBank/DDBJ whole genome shotgun (WGS) entry which is preliminary data.</text>
</comment>
<dbReference type="InterPro" id="IPR036237">
    <property type="entry name" value="Xyl_isomerase-like_sf"/>
</dbReference>
<reference evidence="1 2" key="1">
    <citation type="journal article" date="2016" name="Nat. Commun.">
        <title>Thousands of microbial genomes shed light on interconnected biogeochemical processes in an aquifer system.</title>
        <authorList>
            <person name="Anantharaman K."/>
            <person name="Brown C.T."/>
            <person name="Hug L.A."/>
            <person name="Sharon I."/>
            <person name="Castelle C.J."/>
            <person name="Probst A.J."/>
            <person name="Thomas B.C."/>
            <person name="Singh A."/>
            <person name="Wilkins M.J."/>
            <person name="Karaoz U."/>
            <person name="Brodie E.L."/>
            <person name="Williams K.H."/>
            <person name="Hubbard S.S."/>
            <person name="Banfield J.F."/>
        </authorList>
    </citation>
    <scope>NUCLEOTIDE SEQUENCE [LARGE SCALE GENOMIC DNA]</scope>
</reference>
<sequence>MIIGFATGCLYKTEIYPISNEAVNLMKESKINAIEFTAHDLDRLKKLKELDRKQLSSFQYISLHVPTFNIQYGLNAKSKLVIKTINDIQKKIRFNLVVFHPDTIIDLRIFSFCRFPLGIENMDNRKKTGRLPEDLKKFITKNNFKFVLDLQHIYDNDPTMGLADDFLKLYAKKLVQIHLSGSTPVCLHHPLYLTKQKIIIKKAKSYNLPIIIESVFNPKDNLFNQIRKEFRYIKSFLNAD</sequence>
<dbReference type="SUPFAM" id="SSF51658">
    <property type="entry name" value="Xylose isomerase-like"/>
    <property type="match status" value="1"/>
</dbReference>
<name>A0A1G1XUH0_9BACT</name>